<dbReference type="CDD" id="cd16341">
    <property type="entry name" value="FdhE"/>
    <property type="match status" value="1"/>
</dbReference>
<dbReference type="Pfam" id="PF04216">
    <property type="entry name" value="FdhE_N"/>
    <property type="match status" value="1"/>
</dbReference>
<accession>A0ABV6FYT9</accession>
<keyword evidence="1" id="KW-0963">Cytoplasm</keyword>
<dbReference type="InterPro" id="IPR056774">
    <property type="entry name" value="FdhE_N"/>
</dbReference>
<feature type="domain" description="FdhE central" evidence="4">
    <location>
        <begin position="190"/>
        <end position="228"/>
    </location>
</feature>
<feature type="region of interest" description="Disordered" evidence="2">
    <location>
        <begin position="1"/>
        <end position="21"/>
    </location>
</feature>
<keyword evidence="7" id="KW-1185">Reference proteome</keyword>
<dbReference type="InterPro" id="IPR006452">
    <property type="entry name" value="Formate_DH_accessory"/>
</dbReference>
<dbReference type="NCBIfam" id="TIGR01562">
    <property type="entry name" value="FdhE"/>
    <property type="match status" value="1"/>
</dbReference>
<evidence type="ECO:0000259" key="4">
    <source>
        <dbReference type="Pfam" id="PF24859"/>
    </source>
</evidence>
<dbReference type="InterPro" id="IPR056797">
    <property type="entry name" value="FdhE_central"/>
</dbReference>
<evidence type="ECO:0000256" key="1">
    <source>
        <dbReference type="ARBA" id="ARBA00022490"/>
    </source>
</evidence>
<dbReference type="SUPFAM" id="SSF144020">
    <property type="entry name" value="FdhE-like"/>
    <property type="match status" value="1"/>
</dbReference>
<feature type="domain" description="FdhE N-terminal" evidence="3">
    <location>
        <begin position="22"/>
        <end position="179"/>
    </location>
</feature>
<sequence length="314" mass="34864">MTAEHQAEHDYGSAPGGVVEPPEVVLPQHTIFRERARRLRDLSRRMRPMSDFLAFAARLAQAQHQVLQKRQSAFTPNADAFAVAFKHGMPPLSVQALRADIDWQDDLDALLDAVELNVGQAQQRLIAELRRLDEAQRRTLAAAVLDGASGSEAQRALMPLVAAALQVAWLRQATLLPQPPKRAEGRAQTVCPCCGALPVASVVQIGRDRSRVRYQQCAICATEWYMERARCTQCFHTGKLDYLGLEDEQGSRAMPLRAEICGDCGSYQKIIHRDMEADAEPFCDDLASLGLDIRIAEERDVGRSGYNPWMIFAG</sequence>
<dbReference type="Pfam" id="PF24860">
    <property type="entry name" value="FdhE_C"/>
    <property type="match status" value="1"/>
</dbReference>
<evidence type="ECO:0000313" key="7">
    <source>
        <dbReference type="Proteomes" id="UP001589814"/>
    </source>
</evidence>
<dbReference type="RefSeq" id="WP_019952928.1">
    <property type="nucleotide sequence ID" value="NZ_JBHLVX010000003.1"/>
</dbReference>
<gene>
    <name evidence="6" type="primary">fdhE</name>
    <name evidence="6" type="ORF">ACFFHW_00910</name>
</gene>
<dbReference type="Gene3D" id="3.90.1670.10">
    <property type="entry name" value="FdhE-like domain"/>
    <property type="match status" value="1"/>
</dbReference>
<feature type="compositionally biased region" description="Basic and acidic residues" evidence="2">
    <location>
        <begin position="1"/>
        <end position="11"/>
    </location>
</feature>
<dbReference type="EMBL" id="JBHLVX010000003">
    <property type="protein sequence ID" value="MFC0266567.1"/>
    <property type="molecule type" value="Genomic_DNA"/>
</dbReference>
<evidence type="ECO:0000259" key="5">
    <source>
        <dbReference type="Pfam" id="PF24860"/>
    </source>
</evidence>
<evidence type="ECO:0000259" key="3">
    <source>
        <dbReference type="Pfam" id="PF04216"/>
    </source>
</evidence>
<dbReference type="InterPro" id="IPR024064">
    <property type="entry name" value="FdhE-like_sf"/>
</dbReference>
<dbReference type="InterPro" id="IPR056796">
    <property type="entry name" value="FdhE_C"/>
</dbReference>
<protein>
    <submittedName>
        <fullName evidence="6">Formate dehydrogenase accessory protein FdhE</fullName>
    </submittedName>
</protein>
<proteinExistence type="predicted"/>
<dbReference type="PANTHER" id="PTHR37689">
    <property type="entry name" value="PROTEIN FDHE"/>
    <property type="match status" value="1"/>
</dbReference>
<dbReference type="PIRSF" id="PIRSF018296">
    <property type="entry name" value="Format_dh_formtn"/>
    <property type="match status" value="1"/>
</dbReference>
<comment type="caution">
    <text evidence="6">The sequence shown here is derived from an EMBL/GenBank/DDBJ whole genome shotgun (WGS) entry which is preliminary data.</text>
</comment>
<name>A0ABV6FYT9_9GAMM</name>
<organism evidence="6 7">
    <name type="scientific">Kushneria aurantia</name>
    <dbReference type="NCBI Taxonomy" id="504092"/>
    <lineage>
        <taxon>Bacteria</taxon>
        <taxon>Pseudomonadati</taxon>
        <taxon>Pseudomonadota</taxon>
        <taxon>Gammaproteobacteria</taxon>
        <taxon>Oceanospirillales</taxon>
        <taxon>Halomonadaceae</taxon>
        <taxon>Kushneria</taxon>
    </lineage>
</organism>
<dbReference type="PANTHER" id="PTHR37689:SF1">
    <property type="entry name" value="PROTEIN FDHE"/>
    <property type="match status" value="1"/>
</dbReference>
<reference evidence="6 7" key="1">
    <citation type="submission" date="2024-09" db="EMBL/GenBank/DDBJ databases">
        <authorList>
            <person name="Sun Q."/>
            <person name="Mori K."/>
        </authorList>
    </citation>
    <scope>NUCLEOTIDE SEQUENCE [LARGE SCALE GENOMIC DNA]</scope>
    <source>
        <strain evidence="6 7">CCM 7415</strain>
    </source>
</reference>
<dbReference type="Proteomes" id="UP001589814">
    <property type="component" value="Unassembled WGS sequence"/>
</dbReference>
<evidence type="ECO:0000256" key="2">
    <source>
        <dbReference type="SAM" id="MobiDB-lite"/>
    </source>
</evidence>
<dbReference type="Pfam" id="PF24859">
    <property type="entry name" value="FdhE_central"/>
    <property type="match status" value="1"/>
</dbReference>
<feature type="domain" description="FdhE C-terminal" evidence="5">
    <location>
        <begin position="230"/>
        <end position="309"/>
    </location>
</feature>
<evidence type="ECO:0000313" key="6">
    <source>
        <dbReference type="EMBL" id="MFC0266567.1"/>
    </source>
</evidence>